<comment type="pathway">
    <text evidence="2 10">Glycan metabolism; pectin degradation; 2-dehydro-3-deoxy-D-gluconate from pectin: step 1/5.</text>
</comment>
<dbReference type="NCBIfam" id="TIGR01614">
    <property type="entry name" value="PME_inhib"/>
    <property type="match status" value="1"/>
</dbReference>
<evidence type="ECO:0000313" key="14">
    <source>
        <dbReference type="Proteomes" id="UP000006727"/>
    </source>
</evidence>
<keyword evidence="8 10" id="KW-0063">Aspartyl esterase</keyword>
<dbReference type="GO" id="GO:0042545">
    <property type="term" value="P:cell wall modification"/>
    <property type="evidence" value="ECO:0007669"/>
    <property type="project" value="UniProtKB-UniRule"/>
</dbReference>
<keyword evidence="6 10" id="KW-0134">Cell wall</keyword>
<dbReference type="InterPro" id="IPR035513">
    <property type="entry name" value="Invertase/methylesterase_inhib"/>
</dbReference>
<keyword evidence="7 10" id="KW-0378">Hydrolase</keyword>
<dbReference type="OMA" id="NCHELLS"/>
<evidence type="ECO:0000256" key="10">
    <source>
        <dbReference type="RuleBase" id="RU000589"/>
    </source>
</evidence>
<comment type="function">
    <text evidence="10">Acts in the modification of cell walls via demethylesterification of cell wall pectin.</text>
</comment>
<dbReference type="InterPro" id="IPR033131">
    <property type="entry name" value="Pectinesterase_Asp_AS"/>
</dbReference>
<organism evidence="12">
    <name type="scientific">Physcomitrium patens</name>
    <name type="common">Spreading-leaved earth moss</name>
    <name type="synonym">Physcomitrella patens</name>
    <dbReference type="NCBI Taxonomy" id="3218"/>
    <lineage>
        <taxon>Eukaryota</taxon>
        <taxon>Viridiplantae</taxon>
        <taxon>Streptophyta</taxon>
        <taxon>Embryophyta</taxon>
        <taxon>Bryophyta</taxon>
        <taxon>Bryophytina</taxon>
        <taxon>Bryopsida</taxon>
        <taxon>Funariidae</taxon>
        <taxon>Funariales</taxon>
        <taxon>Funariaceae</taxon>
        <taxon>Physcomitrium</taxon>
    </lineage>
</organism>
<dbReference type="SUPFAM" id="SSF51126">
    <property type="entry name" value="Pectin lyase-like"/>
    <property type="match status" value="1"/>
</dbReference>
<dbReference type="GeneID" id="112288053"/>
<evidence type="ECO:0000256" key="4">
    <source>
        <dbReference type="ARBA" id="ARBA00007786"/>
    </source>
</evidence>
<gene>
    <name evidence="13" type="primary">LOC112288053</name>
    <name evidence="12" type="ORF">PHYPA_014347</name>
</gene>
<dbReference type="FunFam" id="2.160.20.10:FF:000029">
    <property type="entry name" value="Pectinesterase 4"/>
    <property type="match status" value="1"/>
</dbReference>
<dbReference type="Proteomes" id="UP000006727">
    <property type="component" value="Chromosome 10"/>
</dbReference>
<dbReference type="InterPro" id="IPR011050">
    <property type="entry name" value="Pectin_lyase_fold/virulence"/>
</dbReference>
<dbReference type="PROSITE" id="PS00503">
    <property type="entry name" value="PECTINESTERASE_2"/>
    <property type="match status" value="1"/>
</dbReference>
<evidence type="ECO:0000256" key="1">
    <source>
        <dbReference type="ARBA" id="ARBA00004191"/>
    </source>
</evidence>
<keyword evidence="10" id="KW-0961">Cell wall biogenesis/degradation</keyword>
<dbReference type="EnsemblPlants" id="Pp3c10_25030V3.2">
    <property type="protein sequence ID" value="Pp3c10_25030V3.2"/>
    <property type="gene ID" value="Pp3c10_25030"/>
</dbReference>
<sequence length="569" mass="61728">MGKCCCLVFIAILALVIAGVSIGVPLANKAKAKANDSEQSAADNVCQATSYPATCAQTLASGNYTADSKGVTRYSLQSAETGVNSTLSSILRLNRTNPNVTAALEVCDEVLELSKEQLEAAISVLGGSNSTATKKVMDDLKSWVSAAMELHTTCIDALLEVSPEDGKRIEQDSAHTQELLSNALAFINALATYGDKIQNWKLTGFSIPSGINISDLTGVEIPPVPGFRNRRLLSTTDSLPGWMDAQTKRHLLQAPTYDVVVAQDGSGDFKTIQEAVNAHKENSARLVIYIKSGTYNEQVTVPKTAKYLTFIGDGDKTIITGSRNVALMKGMTTFKSATLIVSGDGFIGRSFKVENTAGAEGHQAVAFRGTARLIAMYQVTFDSYQDTLYAHSFRQYYRDCTVYGTVDFIFGNAEASFQNCKIIAKRSTLLGQQNTYTAQGRTDPQMTTGFSFQNCVFDGTPELKANTTFYKTFLGRPWKAYSVCVLLKSEVLAHVDPSGWMPWNTTTFGLYTSYFAEYQSFGAGADTSKRVSWSHQITSASTAQTYQANNFVGASSWVPSYNLPLTTTL</sequence>
<dbReference type="Pfam" id="PF01095">
    <property type="entry name" value="Pectinesterase"/>
    <property type="match status" value="1"/>
</dbReference>
<dbReference type="GO" id="GO:0030599">
    <property type="term" value="F:pectinesterase activity"/>
    <property type="evidence" value="ECO:0000318"/>
    <property type="project" value="GO_Central"/>
</dbReference>
<dbReference type="EMBL" id="ABEU02000010">
    <property type="protein sequence ID" value="PNR47227.1"/>
    <property type="molecule type" value="Genomic_DNA"/>
</dbReference>
<evidence type="ECO:0000256" key="7">
    <source>
        <dbReference type="ARBA" id="ARBA00022801"/>
    </source>
</evidence>
<dbReference type="Gene3D" id="2.160.20.10">
    <property type="entry name" value="Single-stranded right-handed beta-helix, Pectin lyase-like"/>
    <property type="match status" value="1"/>
</dbReference>
<feature type="chain" id="PRO_5043074847" description="Pectinesterase" evidence="10">
    <location>
        <begin position="19"/>
        <end position="569"/>
    </location>
</feature>
<dbReference type="Gramene" id="Pp3c10_25030V3.2">
    <property type="protein sequence ID" value="Pp3c10_25030V3.2"/>
    <property type="gene ID" value="Pp3c10_25030"/>
</dbReference>
<comment type="subcellular location">
    <subcellularLocation>
        <location evidence="1 10">Secreted</location>
        <location evidence="1 10">Cell wall</location>
    </subcellularLocation>
</comment>
<comment type="similarity">
    <text evidence="4">In the C-terminal section; belongs to the pectinesterase family.</text>
</comment>
<dbReference type="EnsemblPlants" id="Pp3c10_25030V3.1">
    <property type="protein sequence ID" value="Pp3c10_25030V3.1"/>
    <property type="gene ID" value="Pp3c10_25030"/>
</dbReference>
<evidence type="ECO:0000256" key="6">
    <source>
        <dbReference type="ARBA" id="ARBA00022512"/>
    </source>
</evidence>
<evidence type="ECO:0000259" key="11">
    <source>
        <dbReference type="SMART" id="SM00856"/>
    </source>
</evidence>
<dbReference type="Gramene" id="Pp3c10_25030V3.1">
    <property type="protein sequence ID" value="Pp3c10_25030V3.1"/>
    <property type="gene ID" value="Pp3c10_25030"/>
</dbReference>
<dbReference type="Pfam" id="PF04043">
    <property type="entry name" value="PMEI"/>
    <property type="match status" value="1"/>
</dbReference>
<dbReference type="FunCoup" id="A0A2K1K0D0">
    <property type="interactions" value="103"/>
</dbReference>
<feature type="signal peptide" evidence="10">
    <location>
        <begin position="1"/>
        <end position="18"/>
    </location>
</feature>
<name>A0A2K1K0D0_PHYPA</name>
<dbReference type="InterPro" id="IPR018040">
    <property type="entry name" value="Pectinesterase_Tyr_AS"/>
</dbReference>
<dbReference type="InterPro" id="IPR012334">
    <property type="entry name" value="Pectin_lyas_fold"/>
</dbReference>
<comment type="catalytic activity">
    <reaction evidence="10">
        <text>[(1-&gt;4)-alpha-D-galacturonosyl methyl ester](n) + n H2O = [(1-&gt;4)-alpha-D-galacturonosyl](n) + n methanol + n H(+)</text>
        <dbReference type="Rhea" id="RHEA:22380"/>
        <dbReference type="Rhea" id="RHEA-COMP:14570"/>
        <dbReference type="Rhea" id="RHEA-COMP:14573"/>
        <dbReference type="ChEBI" id="CHEBI:15377"/>
        <dbReference type="ChEBI" id="CHEBI:15378"/>
        <dbReference type="ChEBI" id="CHEBI:17790"/>
        <dbReference type="ChEBI" id="CHEBI:140522"/>
        <dbReference type="ChEBI" id="CHEBI:140523"/>
        <dbReference type="EC" id="3.1.1.11"/>
    </reaction>
</comment>
<evidence type="ECO:0000313" key="12">
    <source>
        <dbReference type="EMBL" id="PNR47227.1"/>
    </source>
</evidence>
<dbReference type="RefSeq" id="XP_024387606.1">
    <property type="nucleotide sequence ID" value="XM_024531838.2"/>
</dbReference>
<dbReference type="GO" id="GO:0046910">
    <property type="term" value="F:pectinesterase inhibitor activity"/>
    <property type="evidence" value="ECO:0000318"/>
    <property type="project" value="GO_Central"/>
</dbReference>
<accession>A0A2K1K0D0</accession>
<dbReference type="PaxDb" id="3218-PP1S32_31V6.1"/>
<comment type="similarity">
    <text evidence="3">In the N-terminal section; belongs to the PMEI family.</text>
</comment>
<feature type="active site" evidence="9">
    <location>
        <position position="407"/>
    </location>
</feature>
<dbReference type="STRING" id="3218.A0A2K1K0D0"/>
<evidence type="ECO:0000256" key="3">
    <source>
        <dbReference type="ARBA" id="ARBA00006027"/>
    </source>
</evidence>
<evidence type="ECO:0000256" key="5">
    <source>
        <dbReference type="ARBA" id="ARBA00013229"/>
    </source>
</evidence>
<dbReference type="PROSITE" id="PS00800">
    <property type="entry name" value="PECTINESTERASE_1"/>
    <property type="match status" value="1"/>
</dbReference>
<dbReference type="Gene3D" id="1.20.140.40">
    <property type="entry name" value="Invertase/pectin methylesterase inhibitor family protein"/>
    <property type="match status" value="1"/>
</dbReference>
<dbReference type="CDD" id="cd15798">
    <property type="entry name" value="PMEI-like_3"/>
    <property type="match status" value="1"/>
</dbReference>
<reference evidence="13" key="3">
    <citation type="submission" date="2020-12" db="UniProtKB">
        <authorList>
            <consortium name="EnsemblPlants"/>
        </authorList>
    </citation>
    <scope>IDENTIFICATION</scope>
</reference>
<evidence type="ECO:0000313" key="13">
    <source>
        <dbReference type="EnsemblPlants" id="Pp3c10_25030V3.1"/>
    </source>
</evidence>
<dbReference type="PANTHER" id="PTHR31707">
    <property type="entry name" value="PECTINESTERASE"/>
    <property type="match status" value="1"/>
</dbReference>
<dbReference type="SMART" id="SM00856">
    <property type="entry name" value="PMEI"/>
    <property type="match status" value="1"/>
</dbReference>
<dbReference type="GO" id="GO:0045490">
    <property type="term" value="P:pectin catabolic process"/>
    <property type="evidence" value="ECO:0007669"/>
    <property type="project" value="UniProtKB-UniRule"/>
</dbReference>
<proteinExistence type="inferred from homology"/>
<dbReference type="FunFam" id="1.20.140.40:FF:000024">
    <property type="entry name" value="Pectinesterase"/>
    <property type="match status" value="1"/>
</dbReference>
<dbReference type="EC" id="3.1.1.11" evidence="5 10"/>
<protein>
    <recommendedName>
        <fullName evidence="5 10">Pectinesterase</fullName>
        <ecNumber evidence="5 10">3.1.1.11</ecNumber>
    </recommendedName>
</protein>
<evidence type="ECO:0000256" key="8">
    <source>
        <dbReference type="ARBA" id="ARBA00023085"/>
    </source>
</evidence>
<evidence type="ECO:0000256" key="9">
    <source>
        <dbReference type="PROSITE-ProRule" id="PRU10040"/>
    </source>
</evidence>
<reference evidence="12 14" key="1">
    <citation type="journal article" date="2008" name="Science">
        <title>The Physcomitrella genome reveals evolutionary insights into the conquest of land by plants.</title>
        <authorList>
            <person name="Rensing S."/>
            <person name="Lang D."/>
            <person name="Zimmer A."/>
            <person name="Terry A."/>
            <person name="Salamov A."/>
            <person name="Shapiro H."/>
            <person name="Nishiyama T."/>
            <person name="Perroud P.-F."/>
            <person name="Lindquist E."/>
            <person name="Kamisugi Y."/>
            <person name="Tanahashi T."/>
            <person name="Sakakibara K."/>
            <person name="Fujita T."/>
            <person name="Oishi K."/>
            <person name="Shin-I T."/>
            <person name="Kuroki Y."/>
            <person name="Toyoda A."/>
            <person name="Suzuki Y."/>
            <person name="Hashimoto A."/>
            <person name="Yamaguchi K."/>
            <person name="Sugano A."/>
            <person name="Kohara Y."/>
            <person name="Fujiyama A."/>
            <person name="Anterola A."/>
            <person name="Aoki S."/>
            <person name="Ashton N."/>
            <person name="Barbazuk W.B."/>
            <person name="Barker E."/>
            <person name="Bennetzen J."/>
            <person name="Bezanilla M."/>
            <person name="Blankenship R."/>
            <person name="Cho S.H."/>
            <person name="Dutcher S."/>
            <person name="Estelle M."/>
            <person name="Fawcett J.A."/>
            <person name="Gundlach H."/>
            <person name="Hanada K."/>
            <person name="Heyl A."/>
            <person name="Hicks K.A."/>
            <person name="Hugh J."/>
            <person name="Lohr M."/>
            <person name="Mayer K."/>
            <person name="Melkozernov A."/>
            <person name="Murata T."/>
            <person name="Nelson D."/>
            <person name="Pils B."/>
            <person name="Prigge M."/>
            <person name="Reiss B."/>
            <person name="Renner T."/>
            <person name="Rombauts S."/>
            <person name="Rushton P."/>
            <person name="Sanderfoot A."/>
            <person name="Schween G."/>
            <person name="Shiu S.-H."/>
            <person name="Stueber K."/>
            <person name="Theodoulou F.L."/>
            <person name="Tu H."/>
            <person name="Van de Peer Y."/>
            <person name="Verrier P.J."/>
            <person name="Waters E."/>
            <person name="Wood A."/>
            <person name="Yang L."/>
            <person name="Cove D."/>
            <person name="Cuming A."/>
            <person name="Hasebe M."/>
            <person name="Lucas S."/>
            <person name="Mishler D.B."/>
            <person name="Reski R."/>
            <person name="Grigoriev I."/>
            <person name="Quatrano R.S."/>
            <person name="Boore J.L."/>
        </authorList>
    </citation>
    <scope>NUCLEOTIDE SEQUENCE [LARGE SCALE GENOMIC DNA]</scope>
    <source>
        <strain evidence="13 14">cv. Gransden 2004</strain>
    </source>
</reference>
<feature type="domain" description="Pectinesterase inhibitor" evidence="11">
    <location>
        <begin position="37"/>
        <end position="186"/>
    </location>
</feature>
<dbReference type="AlphaFoldDB" id="A0A2K1K0D0"/>
<dbReference type="SUPFAM" id="SSF101148">
    <property type="entry name" value="Plant invertase/pectin methylesterase inhibitor"/>
    <property type="match status" value="1"/>
</dbReference>
<keyword evidence="10" id="KW-0732">Signal</keyword>
<reference evidence="12 14" key="2">
    <citation type="journal article" date="2018" name="Plant J.">
        <title>The Physcomitrella patens chromosome-scale assembly reveals moss genome structure and evolution.</title>
        <authorList>
            <person name="Lang D."/>
            <person name="Ullrich K.K."/>
            <person name="Murat F."/>
            <person name="Fuchs J."/>
            <person name="Jenkins J."/>
            <person name="Haas F.B."/>
            <person name="Piednoel M."/>
            <person name="Gundlach H."/>
            <person name="Van Bel M."/>
            <person name="Meyberg R."/>
            <person name="Vives C."/>
            <person name="Morata J."/>
            <person name="Symeonidi A."/>
            <person name="Hiss M."/>
            <person name="Muchero W."/>
            <person name="Kamisugi Y."/>
            <person name="Saleh O."/>
            <person name="Blanc G."/>
            <person name="Decker E.L."/>
            <person name="van Gessel N."/>
            <person name="Grimwood J."/>
            <person name="Hayes R.D."/>
            <person name="Graham S.W."/>
            <person name="Gunter L.E."/>
            <person name="McDaniel S.F."/>
            <person name="Hoernstein S.N.W."/>
            <person name="Larsson A."/>
            <person name="Li F.W."/>
            <person name="Perroud P.F."/>
            <person name="Phillips J."/>
            <person name="Ranjan P."/>
            <person name="Rokshar D.S."/>
            <person name="Rothfels C.J."/>
            <person name="Schneider L."/>
            <person name="Shu S."/>
            <person name="Stevenson D.W."/>
            <person name="Thummler F."/>
            <person name="Tillich M."/>
            <person name="Villarreal Aguilar J.C."/>
            <person name="Widiez T."/>
            <person name="Wong G.K."/>
            <person name="Wymore A."/>
            <person name="Zhang Y."/>
            <person name="Zimmer A.D."/>
            <person name="Quatrano R.S."/>
            <person name="Mayer K.F.X."/>
            <person name="Goodstein D."/>
            <person name="Casacuberta J.M."/>
            <person name="Vandepoele K."/>
            <person name="Reski R."/>
            <person name="Cuming A.C."/>
            <person name="Tuskan G.A."/>
            <person name="Maumus F."/>
            <person name="Salse J."/>
            <person name="Schmutz J."/>
            <person name="Rensing S.A."/>
        </authorList>
    </citation>
    <scope>NUCLEOTIDE SEQUENCE [LARGE SCALE GENOMIC DNA]</scope>
    <source>
        <strain evidence="13 14">cv. Gransden 2004</strain>
    </source>
</reference>
<dbReference type="UniPathway" id="UPA00545">
    <property type="reaction ID" value="UER00823"/>
</dbReference>
<dbReference type="OrthoDB" id="2019149at2759"/>
<dbReference type="KEGG" id="ppp:112288053"/>
<keyword evidence="14" id="KW-1185">Reference proteome</keyword>
<keyword evidence="10" id="KW-0964">Secreted</keyword>
<dbReference type="InterPro" id="IPR006501">
    <property type="entry name" value="Pectinesterase_inhib_dom"/>
</dbReference>
<evidence type="ECO:0000256" key="2">
    <source>
        <dbReference type="ARBA" id="ARBA00005184"/>
    </source>
</evidence>
<dbReference type="InterPro" id="IPR000070">
    <property type="entry name" value="Pectinesterase_cat"/>
</dbReference>